<accession>A0A3D9UJL1</accession>
<dbReference type="AlphaFoldDB" id="A0A3D9UJL1"/>
<comment type="similarity">
    <text evidence="1">Belongs to the amidase family.</text>
</comment>
<dbReference type="PANTHER" id="PTHR11895">
    <property type="entry name" value="TRANSAMIDASE"/>
    <property type="match status" value="1"/>
</dbReference>
<dbReference type="InterPro" id="IPR023631">
    <property type="entry name" value="Amidase_dom"/>
</dbReference>
<dbReference type="OrthoDB" id="182039at2"/>
<dbReference type="RefSeq" id="WP_115921613.1">
    <property type="nucleotide sequence ID" value="NZ_QTUA01000001.1"/>
</dbReference>
<evidence type="ECO:0000259" key="2">
    <source>
        <dbReference type="Pfam" id="PF01425"/>
    </source>
</evidence>
<comment type="caution">
    <text evidence="3">The sequence shown here is derived from an EMBL/GenBank/DDBJ whole genome shotgun (WGS) entry which is preliminary data.</text>
</comment>
<dbReference type="PROSITE" id="PS00571">
    <property type="entry name" value="AMIDASES"/>
    <property type="match status" value="1"/>
</dbReference>
<protein>
    <submittedName>
        <fullName evidence="3">Amidase</fullName>
    </submittedName>
</protein>
<dbReference type="NCBIfam" id="NF005899">
    <property type="entry name" value="PRK07869.1"/>
    <property type="match status" value="1"/>
</dbReference>
<dbReference type="PANTHER" id="PTHR11895:SF7">
    <property type="entry name" value="GLUTAMYL-TRNA(GLN) AMIDOTRANSFERASE SUBUNIT A, MITOCHONDRIAL"/>
    <property type="match status" value="1"/>
</dbReference>
<proteinExistence type="inferred from homology"/>
<organism evidence="3 4">
    <name type="scientific">Calidifontibacter indicus</name>
    <dbReference type="NCBI Taxonomy" id="419650"/>
    <lineage>
        <taxon>Bacteria</taxon>
        <taxon>Bacillati</taxon>
        <taxon>Actinomycetota</taxon>
        <taxon>Actinomycetes</taxon>
        <taxon>Micrococcales</taxon>
        <taxon>Dermacoccaceae</taxon>
        <taxon>Calidifontibacter</taxon>
    </lineage>
</organism>
<dbReference type="InterPro" id="IPR020556">
    <property type="entry name" value="Amidase_CS"/>
</dbReference>
<evidence type="ECO:0000313" key="3">
    <source>
        <dbReference type="EMBL" id="REF29499.1"/>
    </source>
</evidence>
<reference evidence="3 4" key="1">
    <citation type="submission" date="2018-08" db="EMBL/GenBank/DDBJ databases">
        <title>Sequencing the genomes of 1000 actinobacteria strains.</title>
        <authorList>
            <person name="Klenk H.-P."/>
        </authorList>
    </citation>
    <scope>NUCLEOTIDE SEQUENCE [LARGE SCALE GENOMIC DNA]</scope>
    <source>
        <strain evidence="3 4">DSM 22967</strain>
    </source>
</reference>
<dbReference type="SUPFAM" id="SSF75304">
    <property type="entry name" value="Amidase signature (AS) enzymes"/>
    <property type="match status" value="1"/>
</dbReference>
<evidence type="ECO:0000313" key="4">
    <source>
        <dbReference type="Proteomes" id="UP000256253"/>
    </source>
</evidence>
<evidence type="ECO:0000256" key="1">
    <source>
        <dbReference type="ARBA" id="ARBA00009199"/>
    </source>
</evidence>
<keyword evidence="4" id="KW-1185">Reference proteome</keyword>
<dbReference type="EMBL" id="QTUA01000001">
    <property type="protein sequence ID" value="REF29499.1"/>
    <property type="molecule type" value="Genomic_DNA"/>
</dbReference>
<dbReference type="Gene3D" id="3.90.1300.10">
    <property type="entry name" value="Amidase signature (AS) domain"/>
    <property type="match status" value="1"/>
</dbReference>
<gene>
    <name evidence="3" type="ORF">DFJ65_0450</name>
</gene>
<dbReference type="InterPro" id="IPR000120">
    <property type="entry name" value="Amidase"/>
</dbReference>
<dbReference type="Proteomes" id="UP000256253">
    <property type="component" value="Unassembled WGS sequence"/>
</dbReference>
<dbReference type="Pfam" id="PF01425">
    <property type="entry name" value="Amidase"/>
    <property type="match status" value="1"/>
</dbReference>
<dbReference type="GO" id="GO:0003824">
    <property type="term" value="F:catalytic activity"/>
    <property type="evidence" value="ECO:0007669"/>
    <property type="project" value="InterPro"/>
</dbReference>
<sequence length="475" mass="50125">MTSSPIHAFTDDVLADQDAVGVAQGIAAGEFSAAEAVDAAIARLVGVDPQLEAIRRDDFDRARRRAGAVRRGGLAGVPSAFKDNIPVGGLPMTEGSQAFPTTPKAKNGPVASQFLATGLIPIATTNMPEFGWTCSTESRTFTTRNPWNTAYSAGGSSGGSAALVAAGVVPIAHGNDGGGSIRIPASICGLVGLKPTRGRLRAGDSARMPVRIVADSVLARSARDVATFYAEAEKVNRNRTLPAMGLVDRPVERTLRIGLMVDSPVGKPTDPQVRRVIEQFAARLEALGHDVMPYEAPVPRFFVDDFSDYWGFLAYMGSTQGERMFGKGFDASRLEPLTHELARRGKASLAKAPVYLPRLAASSIGSRVAFRRGPDVVLTPVLSGTTPQLGYLGPEVDPSVHFDRLLDLVGFTPLANATGSPAISVPAGLDDQGLPVGAMLSATHGAERLLLELALQVEQAHPFERIQDASLSARQ</sequence>
<name>A0A3D9UJL1_9MICO</name>
<dbReference type="InterPro" id="IPR036928">
    <property type="entry name" value="AS_sf"/>
</dbReference>
<feature type="domain" description="Amidase" evidence="2">
    <location>
        <begin position="35"/>
        <end position="451"/>
    </location>
</feature>